<dbReference type="Ensembl" id="ENSCPBT00000030618.1">
    <property type="protein sequence ID" value="ENSCPBP00000025996.1"/>
    <property type="gene ID" value="ENSCPBG00000018463.1"/>
</dbReference>
<protein>
    <submittedName>
        <fullName evidence="1">Uncharacterized protein</fullName>
    </submittedName>
</protein>
<proteinExistence type="predicted"/>
<reference evidence="1" key="2">
    <citation type="submission" date="2025-08" db="UniProtKB">
        <authorList>
            <consortium name="Ensembl"/>
        </authorList>
    </citation>
    <scope>IDENTIFICATION</scope>
</reference>
<accession>A0A8C3HZJ3</accession>
<evidence type="ECO:0000313" key="1">
    <source>
        <dbReference type="Ensembl" id="ENSCPBP00000025996.1"/>
    </source>
</evidence>
<sequence>EPDPPHLALWTCTERPILGAVLLPALDCSDRRGEMFSVLGVFLLIQSLFRSSLELVGLPRPPTFPQPLGCSFSDLGPVDAQGAEHRIYLGCGAVFENFRCQQ</sequence>
<name>A0A8C3HZJ3_CHRPI</name>
<dbReference type="AlphaFoldDB" id="A0A8C3HZJ3"/>
<reference evidence="1" key="3">
    <citation type="submission" date="2025-09" db="UniProtKB">
        <authorList>
            <consortium name="Ensembl"/>
        </authorList>
    </citation>
    <scope>IDENTIFICATION</scope>
</reference>
<organism evidence="1 2">
    <name type="scientific">Chrysemys picta bellii</name>
    <name type="common">Western painted turtle</name>
    <name type="synonym">Emys bellii</name>
    <dbReference type="NCBI Taxonomy" id="8478"/>
    <lineage>
        <taxon>Eukaryota</taxon>
        <taxon>Metazoa</taxon>
        <taxon>Chordata</taxon>
        <taxon>Craniata</taxon>
        <taxon>Vertebrata</taxon>
        <taxon>Euteleostomi</taxon>
        <taxon>Archelosauria</taxon>
        <taxon>Testudinata</taxon>
        <taxon>Testudines</taxon>
        <taxon>Cryptodira</taxon>
        <taxon>Durocryptodira</taxon>
        <taxon>Testudinoidea</taxon>
        <taxon>Emydidae</taxon>
        <taxon>Chrysemys</taxon>
    </lineage>
</organism>
<evidence type="ECO:0000313" key="2">
    <source>
        <dbReference type="Proteomes" id="UP000694380"/>
    </source>
</evidence>
<dbReference type="Proteomes" id="UP000694380">
    <property type="component" value="Chromosome 19"/>
</dbReference>
<keyword evidence="2" id="KW-1185">Reference proteome</keyword>
<reference evidence="1" key="1">
    <citation type="journal article" date="2015" name="Genome Biol. Evol.">
        <title>Physical Mapping and Refinement of the Painted Turtle Genome (Chrysemys picta) Inform Amniote Genome Evolution and Challenge Turtle-Bird Chromosomal Conservation.</title>
        <authorList>
            <person name="Badenhorst D."/>
            <person name="Hillier L.W."/>
            <person name="Literman R."/>
            <person name="Montiel E.E."/>
            <person name="Radhakrishnan S."/>
            <person name="Shen Y."/>
            <person name="Minx P."/>
            <person name="Janes D.E."/>
            <person name="Warren W.C."/>
            <person name="Edwards S.V."/>
            <person name="Valenzuela N."/>
        </authorList>
    </citation>
    <scope>NUCLEOTIDE SEQUENCE [LARGE SCALE GENOMIC DNA]</scope>
</reference>